<dbReference type="Gene3D" id="1.10.260.40">
    <property type="entry name" value="lambda repressor-like DNA-binding domains"/>
    <property type="match status" value="1"/>
</dbReference>
<keyword evidence="1" id="KW-0238">DNA-binding</keyword>
<dbReference type="AlphaFoldDB" id="A0AAT9GWT0"/>
<proteinExistence type="predicted"/>
<dbReference type="GO" id="GO:0003677">
    <property type="term" value="F:DNA binding"/>
    <property type="evidence" value="ECO:0007669"/>
    <property type="project" value="UniProtKB-KW"/>
</dbReference>
<dbReference type="EMBL" id="AP031573">
    <property type="protein sequence ID" value="BFM41693.1"/>
    <property type="molecule type" value="Genomic_DNA"/>
</dbReference>
<feature type="domain" description="HTH cro/C1-type" evidence="2">
    <location>
        <begin position="36"/>
        <end position="71"/>
    </location>
</feature>
<dbReference type="PROSITE" id="PS50943">
    <property type="entry name" value="HTH_CROC1"/>
    <property type="match status" value="1"/>
</dbReference>
<name>A0AAT9GWT0_9FLAO</name>
<evidence type="ECO:0000256" key="1">
    <source>
        <dbReference type="ARBA" id="ARBA00023125"/>
    </source>
</evidence>
<organism evidence="3">
    <name type="scientific">Flavobacterium sp. CFS9</name>
    <dbReference type="NCBI Taxonomy" id="3143118"/>
    <lineage>
        <taxon>Bacteria</taxon>
        <taxon>Pseudomonadati</taxon>
        <taxon>Bacteroidota</taxon>
        <taxon>Flavobacteriia</taxon>
        <taxon>Flavobacteriales</taxon>
        <taxon>Flavobacteriaceae</taxon>
        <taxon>Flavobacterium</taxon>
    </lineage>
</organism>
<dbReference type="SMART" id="SM00530">
    <property type="entry name" value="HTH_XRE"/>
    <property type="match status" value="1"/>
</dbReference>
<protein>
    <recommendedName>
        <fullName evidence="2">HTH cro/C1-type domain-containing protein</fullName>
    </recommendedName>
</protein>
<dbReference type="PANTHER" id="PTHR46558:SF4">
    <property type="entry name" value="DNA-BIDING PHAGE PROTEIN"/>
    <property type="match status" value="1"/>
</dbReference>
<dbReference type="InterPro" id="IPR001387">
    <property type="entry name" value="Cro/C1-type_HTH"/>
</dbReference>
<dbReference type="InterPro" id="IPR010982">
    <property type="entry name" value="Lambda_DNA-bd_dom_sf"/>
</dbReference>
<dbReference type="Pfam" id="PF01381">
    <property type="entry name" value="HTH_3"/>
    <property type="match status" value="1"/>
</dbReference>
<dbReference type="SUPFAM" id="SSF47413">
    <property type="entry name" value="lambda repressor-like DNA-binding domains"/>
    <property type="match status" value="1"/>
</dbReference>
<dbReference type="PANTHER" id="PTHR46558">
    <property type="entry name" value="TRACRIPTIONAL REGULATORY PROTEIN-RELATED-RELATED"/>
    <property type="match status" value="1"/>
</dbReference>
<sequence>MYNILHTTQLLHNILQTLTLFYVFYYKSRSMNDLNIKELRTQKGLSQSELARKIGVSRQTIVNYEKGEVIPESKRDILYNILQPDHINLLAEPVEYFTKPITGYTKKIAEKEEEIEARLETIKLLKDKKQDYSHQEKIISILKEQIEIIKQAEEIHKKEE</sequence>
<evidence type="ECO:0000313" key="3">
    <source>
        <dbReference type="EMBL" id="BFM41693.1"/>
    </source>
</evidence>
<reference evidence="3" key="1">
    <citation type="submission" date="2024-05" db="EMBL/GenBank/DDBJ databases">
        <title>Whole-Genome Sequence of CFS9, a Potential Fish Probiotic Isolated from the Body Surface of Silurus asotus.</title>
        <authorList>
            <person name="Kojima M."/>
            <person name="Tobioka K."/>
            <person name="Yokota K."/>
            <person name="Nakatani H."/>
            <person name="Hori K."/>
            <person name="Tamaru Y."/>
            <person name="Okazaki F."/>
        </authorList>
    </citation>
    <scope>NUCLEOTIDE SEQUENCE</scope>
    <source>
        <strain evidence="3">CFS9</strain>
    </source>
</reference>
<dbReference type="CDD" id="cd00093">
    <property type="entry name" value="HTH_XRE"/>
    <property type="match status" value="1"/>
</dbReference>
<gene>
    <name evidence="3" type="ORF">CFS9_03340</name>
</gene>
<accession>A0AAT9GWT0</accession>
<evidence type="ECO:0000259" key="2">
    <source>
        <dbReference type="PROSITE" id="PS50943"/>
    </source>
</evidence>